<comment type="caution">
    <text evidence="1">The sequence shown here is derived from an EMBL/GenBank/DDBJ whole genome shotgun (WGS) entry which is preliminary data.</text>
</comment>
<name>A0ACB8JCI9_CITSI</name>
<dbReference type="Proteomes" id="UP000829398">
    <property type="component" value="Chromosome 7"/>
</dbReference>
<reference evidence="2" key="1">
    <citation type="journal article" date="2023" name="Hortic. Res.">
        <title>A chromosome-level phased genome enabling allele-level studies in sweet orange: a case study on citrus Huanglongbing tolerance.</title>
        <authorList>
            <person name="Wu B."/>
            <person name="Yu Q."/>
            <person name="Deng Z."/>
            <person name="Duan Y."/>
            <person name="Luo F."/>
            <person name="Gmitter F. Jr."/>
        </authorList>
    </citation>
    <scope>NUCLEOTIDE SEQUENCE [LARGE SCALE GENOMIC DNA]</scope>
    <source>
        <strain evidence="2">cv. Valencia</strain>
    </source>
</reference>
<dbReference type="EMBL" id="CM039176">
    <property type="protein sequence ID" value="KAH9714992.1"/>
    <property type="molecule type" value="Genomic_DNA"/>
</dbReference>
<proteinExistence type="predicted"/>
<protein>
    <submittedName>
        <fullName evidence="1">EG45-like domain containing protein 2</fullName>
    </submittedName>
</protein>
<gene>
    <name evidence="1" type="ORF">KPL71_020871</name>
</gene>
<evidence type="ECO:0000313" key="2">
    <source>
        <dbReference type="Proteomes" id="UP000829398"/>
    </source>
</evidence>
<evidence type="ECO:0000313" key="1">
    <source>
        <dbReference type="EMBL" id="KAH9714992.1"/>
    </source>
</evidence>
<sequence length="118" mass="13194">MSRTACIVYGDISTATSYNPPYISTRCYGNRQDQLPPSKLFVAVGEGLWDNGAACGRRYKMRCLSGADRPHKHQIIDVKVVDFCSQIPCPSTTKLSLMPSQPFPTIMTKRSMLNTYKI</sequence>
<keyword evidence="2" id="KW-1185">Reference proteome</keyword>
<organism evidence="1 2">
    <name type="scientific">Citrus sinensis</name>
    <name type="common">Sweet orange</name>
    <name type="synonym">Citrus aurantium var. sinensis</name>
    <dbReference type="NCBI Taxonomy" id="2711"/>
    <lineage>
        <taxon>Eukaryota</taxon>
        <taxon>Viridiplantae</taxon>
        <taxon>Streptophyta</taxon>
        <taxon>Embryophyta</taxon>
        <taxon>Tracheophyta</taxon>
        <taxon>Spermatophyta</taxon>
        <taxon>Magnoliopsida</taxon>
        <taxon>eudicotyledons</taxon>
        <taxon>Gunneridae</taxon>
        <taxon>Pentapetalae</taxon>
        <taxon>rosids</taxon>
        <taxon>malvids</taxon>
        <taxon>Sapindales</taxon>
        <taxon>Rutaceae</taxon>
        <taxon>Aurantioideae</taxon>
        <taxon>Citrus</taxon>
    </lineage>
</organism>
<accession>A0ACB8JCI9</accession>